<feature type="transmembrane region" description="Helical" evidence="1">
    <location>
        <begin position="92"/>
        <end position="113"/>
    </location>
</feature>
<dbReference type="Proteomes" id="UP001218218">
    <property type="component" value="Unassembled WGS sequence"/>
</dbReference>
<evidence type="ECO:0000313" key="2">
    <source>
        <dbReference type="EMBL" id="KAJ7336865.1"/>
    </source>
</evidence>
<reference evidence="2" key="1">
    <citation type="submission" date="2023-03" db="EMBL/GenBank/DDBJ databases">
        <title>Massive genome expansion in bonnet fungi (Mycena s.s.) driven by repeated elements and novel gene families across ecological guilds.</title>
        <authorList>
            <consortium name="Lawrence Berkeley National Laboratory"/>
            <person name="Harder C.B."/>
            <person name="Miyauchi S."/>
            <person name="Viragh M."/>
            <person name="Kuo A."/>
            <person name="Thoen E."/>
            <person name="Andreopoulos B."/>
            <person name="Lu D."/>
            <person name="Skrede I."/>
            <person name="Drula E."/>
            <person name="Henrissat B."/>
            <person name="Morin E."/>
            <person name="Kohler A."/>
            <person name="Barry K."/>
            <person name="LaButti K."/>
            <person name="Morin E."/>
            <person name="Salamov A."/>
            <person name="Lipzen A."/>
            <person name="Mereny Z."/>
            <person name="Hegedus B."/>
            <person name="Baldrian P."/>
            <person name="Stursova M."/>
            <person name="Weitz H."/>
            <person name="Taylor A."/>
            <person name="Grigoriev I.V."/>
            <person name="Nagy L.G."/>
            <person name="Martin F."/>
            <person name="Kauserud H."/>
        </authorList>
    </citation>
    <scope>NUCLEOTIDE SEQUENCE</scope>
    <source>
        <strain evidence="2">CBHHK002</strain>
    </source>
</reference>
<protein>
    <submittedName>
        <fullName evidence="2">Uncharacterized protein</fullName>
    </submittedName>
</protein>
<organism evidence="2 3">
    <name type="scientific">Mycena albidolilacea</name>
    <dbReference type="NCBI Taxonomy" id="1033008"/>
    <lineage>
        <taxon>Eukaryota</taxon>
        <taxon>Fungi</taxon>
        <taxon>Dikarya</taxon>
        <taxon>Basidiomycota</taxon>
        <taxon>Agaricomycotina</taxon>
        <taxon>Agaricomycetes</taxon>
        <taxon>Agaricomycetidae</taxon>
        <taxon>Agaricales</taxon>
        <taxon>Marasmiineae</taxon>
        <taxon>Mycenaceae</taxon>
        <taxon>Mycena</taxon>
    </lineage>
</organism>
<keyword evidence="1" id="KW-1133">Transmembrane helix</keyword>
<accession>A0AAD6ZSJ0</accession>
<feature type="transmembrane region" description="Helical" evidence="1">
    <location>
        <begin position="215"/>
        <end position="239"/>
    </location>
</feature>
<feature type="transmembrane region" description="Helical" evidence="1">
    <location>
        <begin position="20"/>
        <end position="40"/>
    </location>
</feature>
<sequence length="318" mass="35080">MSDSNTNAATVMSGTAQMMAMSVAWGVYALLFALSVFLLIQKGVRHSTPRKILLFSTCLMFTASTALASIDTAIYLLQFSAGDNYLATSNKLQLACEVLFDSLFLMGDTIVLWRTWVLFTDRKVLVLFPITLWFGGLACMFSLFGVALHNGEISAWKIGVYDHGTASRKLSMATASLSAATNFFSTLLISWKAWERRALFNTSLINAPGTRAKKIMSLLIESGFIYLGLWVIAMLNFYVTWNVPALQGALIGFYDIIIGTYPTLIIVLVHLDHTFWDCTSTTSSTRTSGIVMFSTIAPSMGTEISIKIDSEKQRDVEP</sequence>
<dbReference type="AlphaFoldDB" id="A0AAD6ZSJ0"/>
<evidence type="ECO:0000313" key="3">
    <source>
        <dbReference type="Proteomes" id="UP001218218"/>
    </source>
</evidence>
<feature type="transmembrane region" description="Helical" evidence="1">
    <location>
        <begin position="251"/>
        <end position="271"/>
    </location>
</feature>
<dbReference type="EMBL" id="JARIHO010000030">
    <property type="protein sequence ID" value="KAJ7336865.1"/>
    <property type="molecule type" value="Genomic_DNA"/>
</dbReference>
<keyword evidence="1" id="KW-0472">Membrane</keyword>
<keyword evidence="1" id="KW-0812">Transmembrane</keyword>
<feature type="transmembrane region" description="Helical" evidence="1">
    <location>
        <begin position="52"/>
        <end position="77"/>
    </location>
</feature>
<feature type="transmembrane region" description="Helical" evidence="1">
    <location>
        <begin position="170"/>
        <end position="194"/>
    </location>
</feature>
<proteinExistence type="predicted"/>
<name>A0AAD6ZSJ0_9AGAR</name>
<comment type="caution">
    <text evidence="2">The sequence shown here is derived from an EMBL/GenBank/DDBJ whole genome shotgun (WGS) entry which is preliminary data.</text>
</comment>
<feature type="transmembrane region" description="Helical" evidence="1">
    <location>
        <begin position="125"/>
        <end position="150"/>
    </location>
</feature>
<gene>
    <name evidence="2" type="ORF">DFH08DRAFT_1082910</name>
</gene>
<evidence type="ECO:0000256" key="1">
    <source>
        <dbReference type="SAM" id="Phobius"/>
    </source>
</evidence>
<keyword evidence="3" id="KW-1185">Reference proteome</keyword>